<dbReference type="AlphaFoldDB" id="A0AAN4ZIX0"/>
<sequence>FSFFVHSLSSYYIGYSQMAHLKSPPRHRQPRISSFFDCLAARNPNSAMPNNDEQANAEDASQSTNDVYIRNGLMHVLPRPSRYFTPLPSPCYYIMCALLEPLVLPSNSAAGGRKIDAQMQCKFKVPRKLLENISTSATEFRKTEIRLRFFNTS</sequence>
<protein>
    <submittedName>
        <fullName evidence="1">Uncharacterized protein</fullName>
    </submittedName>
</protein>
<evidence type="ECO:0000313" key="2">
    <source>
        <dbReference type="Proteomes" id="UP001328107"/>
    </source>
</evidence>
<proteinExistence type="predicted"/>
<keyword evidence="2" id="KW-1185">Reference proteome</keyword>
<gene>
    <name evidence="1" type="ORF">PMAYCL1PPCAC_08710</name>
</gene>
<comment type="caution">
    <text evidence="1">The sequence shown here is derived from an EMBL/GenBank/DDBJ whole genome shotgun (WGS) entry which is preliminary data.</text>
</comment>
<organism evidence="1 2">
    <name type="scientific">Pristionchus mayeri</name>
    <dbReference type="NCBI Taxonomy" id="1317129"/>
    <lineage>
        <taxon>Eukaryota</taxon>
        <taxon>Metazoa</taxon>
        <taxon>Ecdysozoa</taxon>
        <taxon>Nematoda</taxon>
        <taxon>Chromadorea</taxon>
        <taxon>Rhabditida</taxon>
        <taxon>Rhabditina</taxon>
        <taxon>Diplogasteromorpha</taxon>
        <taxon>Diplogasteroidea</taxon>
        <taxon>Neodiplogasteridae</taxon>
        <taxon>Pristionchus</taxon>
    </lineage>
</organism>
<feature type="non-terminal residue" evidence="1">
    <location>
        <position position="1"/>
    </location>
</feature>
<feature type="non-terminal residue" evidence="1">
    <location>
        <position position="153"/>
    </location>
</feature>
<dbReference type="Proteomes" id="UP001328107">
    <property type="component" value="Unassembled WGS sequence"/>
</dbReference>
<accession>A0AAN4ZIX0</accession>
<reference evidence="2" key="1">
    <citation type="submission" date="2022-10" db="EMBL/GenBank/DDBJ databases">
        <title>Genome assembly of Pristionchus species.</title>
        <authorList>
            <person name="Yoshida K."/>
            <person name="Sommer R.J."/>
        </authorList>
    </citation>
    <scope>NUCLEOTIDE SEQUENCE [LARGE SCALE GENOMIC DNA]</scope>
    <source>
        <strain evidence="2">RS5460</strain>
    </source>
</reference>
<evidence type="ECO:0000313" key="1">
    <source>
        <dbReference type="EMBL" id="GMR38515.1"/>
    </source>
</evidence>
<dbReference type="EMBL" id="BTRK01000002">
    <property type="protein sequence ID" value="GMR38515.1"/>
    <property type="molecule type" value="Genomic_DNA"/>
</dbReference>
<name>A0AAN4ZIX0_9BILA</name>